<dbReference type="PROSITE" id="PS01248">
    <property type="entry name" value="EGF_LAM_1"/>
    <property type="match status" value="1"/>
</dbReference>
<dbReference type="PANTHER" id="PTHR24026:SF36">
    <property type="entry name" value="CADHERIN EGF LAG SEVEN-PASS G-TYPE RECEPTOR 1"/>
    <property type="match status" value="1"/>
</dbReference>
<dbReference type="Pfam" id="PF00053">
    <property type="entry name" value="EGF_laminin"/>
    <property type="match status" value="2"/>
</dbReference>
<dbReference type="SUPFAM" id="SSF57196">
    <property type="entry name" value="EGF/Laminin"/>
    <property type="match status" value="1"/>
</dbReference>
<evidence type="ECO:0000256" key="2">
    <source>
        <dbReference type="ARBA" id="ARBA00022737"/>
    </source>
</evidence>
<feature type="disulfide bond" evidence="7">
    <location>
        <begin position="79"/>
        <end position="88"/>
    </location>
</feature>
<dbReference type="FunFam" id="2.10.25.10:FF:000011">
    <property type="entry name" value="Cadherin EGF LAG seven-pass G-type receptor"/>
    <property type="match status" value="1"/>
</dbReference>
<evidence type="ECO:0000259" key="8">
    <source>
        <dbReference type="PROSITE" id="PS50027"/>
    </source>
</evidence>
<keyword evidence="5" id="KW-0325">Glycoprotein</keyword>
<evidence type="ECO:0000256" key="6">
    <source>
        <dbReference type="ARBA" id="ARBA00023292"/>
    </source>
</evidence>
<evidence type="ECO:0000256" key="1">
    <source>
        <dbReference type="ARBA" id="ARBA00022692"/>
    </source>
</evidence>
<reference evidence="9 10" key="1">
    <citation type="submission" date="2019-03" db="EMBL/GenBank/DDBJ databases">
        <title>First draft genome of Liparis tanakae, snailfish: a comprehensive survey of snailfish specific genes.</title>
        <authorList>
            <person name="Kim W."/>
            <person name="Song I."/>
            <person name="Jeong J.-H."/>
            <person name="Kim D."/>
            <person name="Kim S."/>
            <person name="Ryu S."/>
            <person name="Song J.Y."/>
            <person name="Lee S.K."/>
        </authorList>
    </citation>
    <scope>NUCLEOTIDE SEQUENCE [LARGE SCALE GENOMIC DNA]</scope>
    <source>
        <tissue evidence="9">Muscle</tissue>
    </source>
</reference>
<evidence type="ECO:0000256" key="7">
    <source>
        <dbReference type="PROSITE-ProRule" id="PRU00460"/>
    </source>
</evidence>
<sequence>MFLVEKPCPQGWWGSPVCGPCNCETNRGFHKDCNKTTGECRCKENHYRPEGEDTCYPCECFSLGSESRTCDVITGQCPCKGGVIGRQCNRCDNPFAEVTPTGCEGMCI</sequence>
<organism evidence="9 10">
    <name type="scientific">Liparis tanakae</name>
    <name type="common">Tanaka's snailfish</name>
    <dbReference type="NCBI Taxonomy" id="230148"/>
    <lineage>
        <taxon>Eukaryota</taxon>
        <taxon>Metazoa</taxon>
        <taxon>Chordata</taxon>
        <taxon>Craniata</taxon>
        <taxon>Vertebrata</taxon>
        <taxon>Euteleostomi</taxon>
        <taxon>Actinopterygii</taxon>
        <taxon>Neopterygii</taxon>
        <taxon>Teleostei</taxon>
        <taxon>Neoteleostei</taxon>
        <taxon>Acanthomorphata</taxon>
        <taxon>Eupercaria</taxon>
        <taxon>Perciformes</taxon>
        <taxon>Cottioidei</taxon>
        <taxon>Cottales</taxon>
        <taxon>Liparidae</taxon>
        <taxon>Liparis</taxon>
    </lineage>
</organism>
<keyword evidence="9" id="KW-0675">Receptor</keyword>
<dbReference type="EMBL" id="SRLO01000163">
    <property type="protein sequence ID" value="TNN70471.1"/>
    <property type="molecule type" value="Genomic_DNA"/>
</dbReference>
<dbReference type="OrthoDB" id="8932141at2759"/>
<feature type="domain" description="Laminin EGF-like" evidence="8">
    <location>
        <begin position="58"/>
        <end position="105"/>
    </location>
</feature>
<keyword evidence="4 7" id="KW-1015">Disulfide bond</keyword>
<dbReference type="InterPro" id="IPR002049">
    <property type="entry name" value="LE_dom"/>
</dbReference>
<keyword evidence="2" id="KW-0677">Repeat</keyword>
<dbReference type="SMART" id="SM00180">
    <property type="entry name" value="EGF_Lam"/>
    <property type="match status" value="1"/>
</dbReference>
<evidence type="ECO:0000256" key="3">
    <source>
        <dbReference type="ARBA" id="ARBA00022989"/>
    </source>
</evidence>
<keyword evidence="3" id="KW-0472">Membrane</keyword>
<accession>A0A4Z2HY25</accession>
<evidence type="ECO:0000256" key="4">
    <source>
        <dbReference type="ARBA" id="ARBA00023157"/>
    </source>
</evidence>
<proteinExistence type="predicted"/>
<dbReference type="Gene3D" id="2.10.25.10">
    <property type="entry name" value="Laminin"/>
    <property type="match status" value="1"/>
</dbReference>
<keyword evidence="10" id="KW-1185">Reference proteome</keyword>
<comment type="caution">
    <text evidence="7">Lacks conserved residue(s) required for the propagation of feature annotation.</text>
</comment>
<evidence type="ECO:0000256" key="5">
    <source>
        <dbReference type="ARBA" id="ARBA00023180"/>
    </source>
</evidence>
<keyword evidence="3" id="KW-1133">Transmembrane helix</keyword>
<evidence type="ECO:0000313" key="10">
    <source>
        <dbReference type="Proteomes" id="UP000314294"/>
    </source>
</evidence>
<dbReference type="PANTHER" id="PTHR24026">
    <property type="entry name" value="FAT ATYPICAL CADHERIN-RELATED"/>
    <property type="match status" value="1"/>
</dbReference>
<dbReference type="GO" id="GO:0098609">
    <property type="term" value="P:cell-cell adhesion"/>
    <property type="evidence" value="ECO:0007669"/>
    <property type="project" value="TreeGrafter"/>
</dbReference>
<evidence type="ECO:0000313" key="9">
    <source>
        <dbReference type="EMBL" id="TNN70471.1"/>
    </source>
</evidence>
<protein>
    <submittedName>
        <fullName evidence="9">Cadherin EGF LAG seven-pass G-type receptor 1</fullName>
    </submittedName>
</protein>
<dbReference type="AlphaFoldDB" id="A0A4Z2HY25"/>
<dbReference type="PROSITE" id="PS50027">
    <property type="entry name" value="EGF_LAM_2"/>
    <property type="match status" value="1"/>
</dbReference>
<comment type="caution">
    <text evidence="9">The sequence shown here is derived from an EMBL/GenBank/DDBJ whole genome shotgun (WGS) entry which is preliminary data.</text>
</comment>
<dbReference type="CDD" id="cd00055">
    <property type="entry name" value="EGF_Lam"/>
    <property type="match status" value="1"/>
</dbReference>
<keyword evidence="6 7" id="KW-0424">Laminin EGF-like domain</keyword>
<keyword evidence="1" id="KW-0812">Transmembrane</keyword>
<feature type="disulfide bond" evidence="7">
    <location>
        <begin position="58"/>
        <end position="70"/>
    </location>
</feature>
<name>A0A4Z2HY25_9TELE</name>
<gene>
    <name evidence="9" type="primary">Celsr1_0</name>
    <name evidence="9" type="ORF">EYF80_019348</name>
</gene>
<feature type="disulfide bond" evidence="7">
    <location>
        <begin position="60"/>
        <end position="77"/>
    </location>
</feature>
<dbReference type="Proteomes" id="UP000314294">
    <property type="component" value="Unassembled WGS sequence"/>
</dbReference>
<dbReference type="FunFam" id="2.170.300.10:FF:000011">
    <property type="entry name" value="cadherin EGF LAG seven-pass G-type receptor 1"/>
    <property type="match status" value="1"/>
</dbReference>